<evidence type="ECO:0000313" key="7">
    <source>
        <dbReference type="EMBL" id="BCZ18316.1"/>
    </source>
</evidence>
<dbReference type="InterPro" id="IPR004090">
    <property type="entry name" value="Chemotax_Me-accpt_rcpt"/>
</dbReference>
<keyword evidence="4" id="KW-1133">Transmembrane helix</keyword>
<dbReference type="Pfam" id="PF08269">
    <property type="entry name" value="dCache_2"/>
    <property type="match status" value="1"/>
</dbReference>
<keyword evidence="4" id="KW-0472">Membrane</keyword>
<dbReference type="SMART" id="SM00283">
    <property type="entry name" value="MA"/>
    <property type="match status" value="1"/>
</dbReference>
<dbReference type="EMBL" id="AP024815">
    <property type="protein sequence ID" value="BCZ18316.1"/>
    <property type="molecule type" value="Genomic_DNA"/>
</dbReference>
<dbReference type="InterPro" id="IPR003660">
    <property type="entry name" value="HAMP_dom"/>
</dbReference>
<feature type="domain" description="Methyl-accepting transducer" evidence="5">
    <location>
        <begin position="300"/>
        <end position="529"/>
    </location>
</feature>
<keyword evidence="7" id="KW-0614">Plasmid</keyword>
<geneLocation type="plasmid" evidence="7 8">
    <name>pNHP190003_1</name>
</geneLocation>
<name>A0ABN6I3X9_9HELI</name>
<protein>
    <submittedName>
        <fullName evidence="7">Methyl-accepting chemotaxis protein TlpB</fullName>
    </submittedName>
</protein>
<evidence type="ECO:0000259" key="6">
    <source>
        <dbReference type="PROSITE" id="PS50885"/>
    </source>
</evidence>
<dbReference type="Gene3D" id="1.10.287.950">
    <property type="entry name" value="Methyl-accepting chemotaxis protein"/>
    <property type="match status" value="1"/>
</dbReference>
<dbReference type="PRINTS" id="PR00260">
    <property type="entry name" value="CHEMTRNSDUCR"/>
</dbReference>
<dbReference type="SUPFAM" id="SSF58104">
    <property type="entry name" value="Methyl-accepting chemotaxis protein (MCP) signaling domain"/>
    <property type="match status" value="1"/>
</dbReference>
<keyword evidence="4" id="KW-0812">Transmembrane</keyword>
<dbReference type="Proteomes" id="UP000826775">
    <property type="component" value="Plasmid pNHP190003_1"/>
</dbReference>
<dbReference type="Gene3D" id="3.30.450.20">
    <property type="entry name" value="PAS domain"/>
    <property type="match status" value="1"/>
</dbReference>
<feature type="transmembrane region" description="Helical" evidence="4">
    <location>
        <begin position="12"/>
        <end position="32"/>
    </location>
</feature>
<gene>
    <name evidence="7" type="primary">tlpB_3</name>
    <name evidence="7" type="ORF">NHP190003_15980</name>
</gene>
<evidence type="ECO:0000313" key="8">
    <source>
        <dbReference type="Proteomes" id="UP000826775"/>
    </source>
</evidence>
<dbReference type="PROSITE" id="PS50111">
    <property type="entry name" value="CHEMOTAXIS_TRANSDUC_2"/>
    <property type="match status" value="1"/>
</dbReference>
<dbReference type="PROSITE" id="PS50885">
    <property type="entry name" value="HAMP"/>
    <property type="match status" value="1"/>
</dbReference>
<evidence type="ECO:0000256" key="2">
    <source>
        <dbReference type="ARBA" id="ARBA00029447"/>
    </source>
</evidence>
<evidence type="ECO:0000256" key="1">
    <source>
        <dbReference type="ARBA" id="ARBA00023224"/>
    </source>
</evidence>
<evidence type="ECO:0000256" key="3">
    <source>
        <dbReference type="PROSITE-ProRule" id="PRU00284"/>
    </source>
</evidence>
<dbReference type="PANTHER" id="PTHR32089">
    <property type="entry name" value="METHYL-ACCEPTING CHEMOTAXIS PROTEIN MCPB"/>
    <property type="match status" value="1"/>
</dbReference>
<comment type="similarity">
    <text evidence="2">Belongs to the methyl-accepting chemotaxis (MCP) protein family.</text>
</comment>
<organism evidence="7 8">
    <name type="scientific">Helicobacter gastrocanis</name>
    <dbReference type="NCBI Taxonomy" id="2849641"/>
    <lineage>
        <taxon>Bacteria</taxon>
        <taxon>Pseudomonadati</taxon>
        <taxon>Campylobacterota</taxon>
        <taxon>Epsilonproteobacteria</taxon>
        <taxon>Campylobacterales</taxon>
        <taxon>Helicobacteraceae</taxon>
        <taxon>Helicobacter</taxon>
    </lineage>
</organism>
<dbReference type="InterPro" id="IPR004010">
    <property type="entry name" value="Double_Cache_2"/>
</dbReference>
<dbReference type="Pfam" id="PF00015">
    <property type="entry name" value="MCPsignal"/>
    <property type="match status" value="1"/>
</dbReference>
<evidence type="ECO:0000256" key="4">
    <source>
        <dbReference type="SAM" id="Phobius"/>
    </source>
</evidence>
<evidence type="ECO:0000259" key="5">
    <source>
        <dbReference type="PROSITE" id="PS50111"/>
    </source>
</evidence>
<feature type="domain" description="HAMP" evidence="6">
    <location>
        <begin position="232"/>
        <end position="288"/>
    </location>
</feature>
<reference evidence="7 8" key="1">
    <citation type="submission" date="2021-07" db="EMBL/GenBank/DDBJ databases">
        <title>Novel Helicobacter sp. Isolated from a dog.</title>
        <authorList>
            <person name="Rimbara E."/>
            <person name="Suzuki M."/>
        </authorList>
    </citation>
    <scope>NUCLEOTIDE SEQUENCE [LARGE SCALE GENOMIC DNA]</scope>
    <source>
        <strain evidence="8">NHP19-003</strain>
        <plasmid evidence="7 8">pNHP190003_1</plasmid>
    </source>
</reference>
<keyword evidence="1 3" id="KW-0807">Transducer</keyword>
<sequence>MMALNLRWKITLMIWGSLCALSLTLTFLSHYMEKQSFKQTIEAFDTNALTKRENVIQHDIFLIVWGINEYFTQHPRNLALQMTAQYFSKINQSKGRAYVLALTKEGVLFTDSLHPDLVGKNVLGTRDECGNHYFKEYIQRALDNPKGGIYRCHPKNLDSRNPLEGYVSYAYFDPVSRLVFVATSHVNAIYKTMERAEQHAYYLADTNFRTLLWTGFLSTLGIIAITFVLNHVWIMRRLGALVEVVQNFSTSKKDLTARIYVCGRAQDEISLSANCINTFLEHVCAFNNEIKDCSKQSQTSALQLESAMDHTTNMVQQTTQTITQIKDEGVNLSHNLAEVTSSVESMVSELVQALSLLEERKKNVNILHQAIIDNVANERELIGQIGTLTQSANAAQSILETINDIAKQTNLLALNAAIEAARAGERGRGFAVVANEVSNLATRTQQALTEVNGTISSIVQNVSAVGEKMHEQTTRIEESNVLSIKVQEGSIRAIEYLEQLIERIKGINLIFMRLGQDTQAIINKVISVQGCASDTLKNAHDMQAIMRTSKQLVEQIARKTDDYKTA</sequence>
<dbReference type="PANTHER" id="PTHR32089:SF114">
    <property type="entry name" value="METHYL-ACCEPTING CHEMOTAXIS PROTEIN MCPB"/>
    <property type="match status" value="1"/>
</dbReference>
<proteinExistence type="inferred from homology"/>
<dbReference type="InterPro" id="IPR004089">
    <property type="entry name" value="MCPsignal_dom"/>
</dbReference>
<keyword evidence="8" id="KW-1185">Reference proteome</keyword>
<accession>A0ABN6I3X9</accession>
<feature type="transmembrane region" description="Helical" evidence="4">
    <location>
        <begin position="211"/>
        <end position="229"/>
    </location>
</feature>